<dbReference type="AlphaFoldDB" id="A0A918U9T1"/>
<evidence type="ECO:0000256" key="1">
    <source>
        <dbReference type="SAM" id="Coils"/>
    </source>
</evidence>
<sequence length="297" mass="32538">MRRKFRYGAGLAICSVITLFGSTACGEVGETDNTTEPDVRIVVRTHTTDLSFPLDAYRLSSEEDMVLEQAIDALTAKCMARYGLQYKATPVETPPGQSRSRLYGITDEREASVYGYHNPERRPSGTSGKPARTPDEQAVLNGKISAFAGKKVPKGGCAAESSMTILSGPHKVDNVRLADELIFSSSAKAQDDSRVQSAFKKWSVCMNDSGYSYESPVAVLEDAQTFESPTPDEREINMAIADVRCKKRHNVVGVWSSVEMGYQSVAIEQNAEELKEIKENLRHEISIANDALAGKTE</sequence>
<evidence type="ECO:0000313" key="4">
    <source>
        <dbReference type="EMBL" id="GGY14088.1"/>
    </source>
</evidence>
<organism evidence="4 5">
    <name type="scientific">Streptomyces minutiscleroticus</name>
    <dbReference type="NCBI Taxonomy" id="68238"/>
    <lineage>
        <taxon>Bacteria</taxon>
        <taxon>Bacillati</taxon>
        <taxon>Actinomycetota</taxon>
        <taxon>Actinomycetes</taxon>
        <taxon>Kitasatosporales</taxon>
        <taxon>Streptomycetaceae</taxon>
        <taxon>Streptomyces</taxon>
    </lineage>
</organism>
<dbReference type="EMBL" id="BMVU01000093">
    <property type="protein sequence ID" value="GGY14088.1"/>
    <property type="molecule type" value="Genomic_DNA"/>
</dbReference>
<reference evidence="4" key="2">
    <citation type="submission" date="2020-09" db="EMBL/GenBank/DDBJ databases">
        <authorList>
            <person name="Sun Q."/>
            <person name="Ohkuma M."/>
        </authorList>
    </citation>
    <scope>NUCLEOTIDE SEQUENCE</scope>
    <source>
        <strain evidence="4">JCM 4790</strain>
    </source>
</reference>
<feature type="chain" id="PRO_5037458412" description="Secreted protein" evidence="3">
    <location>
        <begin position="27"/>
        <end position="297"/>
    </location>
</feature>
<evidence type="ECO:0000256" key="3">
    <source>
        <dbReference type="SAM" id="SignalP"/>
    </source>
</evidence>
<keyword evidence="3" id="KW-0732">Signal</keyword>
<accession>A0A918U9T1</accession>
<dbReference type="PROSITE" id="PS51257">
    <property type="entry name" value="PROKAR_LIPOPROTEIN"/>
    <property type="match status" value="1"/>
</dbReference>
<evidence type="ECO:0000256" key="2">
    <source>
        <dbReference type="SAM" id="MobiDB-lite"/>
    </source>
</evidence>
<feature type="coiled-coil region" evidence="1">
    <location>
        <begin position="264"/>
        <end position="291"/>
    </location>
</feature>
<keyword evidence="5" id="KW-1185">Reference proteome</keyword>
<keyword evidence="1" id="KW-0175">Coiled coil</keyword>
<proteinExistence type="predicted"/>
<evidence type="ECO:0008006" key="6">
    <source>
        <dbReference type="Google" id="ProtNLM"/>
    </source>
</evidence>
<protein>
    <recommendedName>
        <fullName evidence="6">Secreted protein</fullName>
    </recommendedName>
</protein>
<dbReference type="Proteomes" id="UP000619244">
    <property type="component" value="Unassembled WGS sequence"/>
</dbReference>
<reference evidence="4" key="1">
    <citation type="journal article" date="2014" name="Int. J. Syst. Evol. Microbiol.">
        <title>Complete genome sequence of Corynebacterium casei LMG S-19264T (=DSM 44701T), isolated from a smear-ripened cheese.</title>
        <authorList>
            <consortium name="US DOE Joint Genome Institute (JGI-PGF)"/>
            <person name="Walter F."/>
            <person name="Albersmeier A."/>
            <person name="Kalinowski J."/>
            <person name="Ruckert C."/>
        </authorList>
    </citation>
    <scope>NUCLEOTIDE SEQUENCE</scope>
    <source>
        <strain evidence="4">JCM 4790</strain>
    </source>
</reference>
<feature type="signal peptide" evidence="3">
    <location>
        <begin position="1"/>
        <end position="26"/>
    </location>
</feature>
<feature type="region of interest" description="Disordered" evidence="2">
    <location>
        <begin position="116"/>
        <end position="135"/>
    </location>
</feature>
<name>A0A918U9T1_9ACTN</name>
<evidence type="ECO:0000313" key="5">
    <source>
        <dbReference type="Proteomes" id="UP000619244"/>
    </source>
</evidence>
<comment type="caution">
    <text evidence="4">The sequence shown here is derived from an EMBL/GenBank/DDBJ whole genome shotgun (WGS) entry which is preliminary data.</text>
</comment>
<gene>
    <name evidence="4" type="ORF">GCM10010358_77860</name>
</gene>